<dbReference type="OrthoDB" id="2546325at2759"/>
<feature type="region of interest" description="Disordered" evidence="2">
    <location>
        <begin position="1"/>
        <end position="230"/>
    </location>
</feature>
<accession>A0A9W9XT72</accession>
<feature type="compositionally biased region" description="Polar residues" evidence="2">
    <location>
        <begin position="515"/>
        <end position="553"/>
    </location>
</feature>
<feature type="compositionally biased region" description="Polar residues" evidence="2">
    <location>
        <begin position="64"/>
        <end position="97"/>
    </location>
</feature>
<feature type="compositionally biased region" description="Low complexity" evidence="2">
    <location>
        <begin position="98"/>
        <end position="121"/>
    </location>
</feature>
<comment type="caution">
    <text evidence="4">The sequence shown here is derived from an EMBL/GenBank/DDBJ whole genome shotgun (WGS) entry which is preliminary data.</text>
</comment>
<dbReference type="PANTHER" id="PTHR10039:SF11">
    <property type="entry name" value="NACHT DOMAIN PROTEIN (AFU_ORTHOLOGUE AFUA_1G01490)"/>
    <property type="match status" value="1"/>
</dbReference>
<feature type="compositionally biased region" description="Basic and acidic residues" evidence="2">
    <location>
        <begin position="47"/>
        <end position="61"/>
    </location>
</feature>
<feature type="compositionally biased region" description="Polar residues" evidence="2">
    <location>
        <begin position="254"/>
        <end position="263"/>
    </location>
</feature>
<feature type="compositionally biased region" description="Basic and acidic residues" evidence="2">
    <location>
        <begin position="1"/>
        <end position="20"/>
    </location>
</feature>
<dbReference type="Pfam" id="PF24883">
    <property type="entry name" value="NPHP3_N"/>
    <property type="match status" value="1"/>
</dbReference>
<organism evidence="4 5">
    <name type="scientific">Penicillium fimorum</name>
    <dbReference type="NCBI Taxonomy" id="1882269"/>
    <lineage>
        <taxon>Eukaryota</taxon>
        <taxon>Fungi</taxon>
        <taxon>Dikarya</taxon>
        <taxon>Ascomycota</taxon>
        <taxon>Pezizomycotina</taxon>
        <taxon>Eurotiomycetes</taxon>
        <taxon>Eurotiomycetidae</taxon>
        <taxon>Eurotiales</taxon>
        <taxon>Aspergillaceae</taxon>
        <taxon>Penicillium</taxon>
    </lineage>
</organism>
<feature type="compositionally biased region" description="Basic and acidic residues" evidence="2">
    <location>
        <begin position="344"/>
        <end position="354"/>
    </location>
</feature>
<feature type="compositionally biased region" description="Gly residues" evidence="2">
    <location>
        <begin position="582"/>
        <end position="594"/>
    </location>
</feature>
<dbReference type="EMBL" id="JAPWDS010000003">
    <property type="protein sequence ID" value="KAJ5502943.1"/>
    <property type="molecule type" value="Genomic_DNA"/>
</dbReference>
<protein>
    <recommendedName>
        <fullName evidence="3">Nephrocystin 3-like N-terminal domain-containing protein</fullName>
    </recommendedName>
</protein>
<gene>
    <name evidence="4" type="ORF">N7463_005817</name>
</gene>
<keyword evidence="1" id="KW-0677">Repeat</keyword>
<evidence type="ECO:0000313" key="5">
    <source>
        <dbReference type="Proteomes" id="UP001149954"/>
    </source>
</evidence>
<reference evidence="4" key="1">
    <citation type="submission" date="2022-12" db="EMBL/GenBank/DDBJ databases">
        <authorList>
            <person name="Petersen C."/>
        </authorList>
    </citation>
    <scope>NUCLEOTIDE SEQUENCE</scope>
    <source>
        <strain evidence="4">IBT 29495</strain>
    </source>
</reference>
<dbReference type="Gene3D" id="3.40.50.300">
    <property type="entry name" value="P-loop containing nucleotide triphosphate hydrolases"/>
    <property type="match status" value="1"/>
</dbReference>
<evidence type="ECO:0000313" key="4">
    <source>
        <dbReference type="EMBL" id="KAJ5502943.1"/>
    </source>
</evidence>
<feature type="compositionally biased region" description="Polar residues" evidence="2">
    <location>
        <begin position="600"/>
        <end position="620"/>
    </location>
</feature>
<feature type="domain" description="Nephrocystin 3-like N-terminal" evidence="3">
    <location>
        <begin position="894"/>
        <end position="1049"/>
    </location>
</feature>
<dbReference type="PANTHER" id="PTHR10039">
    <property type="entry name" value="AMELOGENIN"/>
    <property type="match status" value="1"/>
</dbReference>
<evidence type="ECO:0000256" key="1">
    <source>
        <dbReference type="ARBA" id="ARBA00022737"/>
    </source>
</evidence>
<dbReference type="InterPro" id="IPR056884">
    <property type="entry name" value="NPHP3-like_N"/>
</dbReference>
<feature type="region of interest" description="Disordered" evidence="2">
    <location>
        <begin position="246"/>
        <end position="274"/>
    </location>
</feature>
<feature type="compositionally biased region" description="Polar residues" evidence="2">
    <location>
        <begin position="172"/>
        <end position="188"/>
    </location>
</feature>
<feature type="compositionally biased region" description="Polar residues" evidence="2">
    <location>
        <begin position="569"/>
        <end position="578"/>
    </location>
</feature>
<feature type="compositionally biased region" description="Basic and acidic residues" evidence="2">
    <location>
        <begin position="408"/>
        <end position="418"/>
    </location>
</feature>
<dbReference type="SUPFAM" id="SSF52540">
    <property type="entry name" value="P-loop containing nucleoside triphosphate hydrolases"/>
    <property type="match status" value="1"/>
</dbReference>
<dbReference type="InterPro" id="IPR027417">
    <property type="entry name" value="P-loop_NTPase"/>
</dbReference>
<evidence type="ECO:0000259" key="3">
    <source>
        <dbReference type="Pfam" id="PF24883"/>
    </source>
</evidence>
<feature type="region of interest" description="Disordered" evidence="2">
    <location>
        <begin position="2586"/>
        <end position="2609"/>
    </location>
</feature>
<evidence type="ECO:0000256" key="2">
    <source>
        <dbReference type="SAM" id="MobiDB-lite"/>
    </source>
</evidence>
<feature type="compositionally biased region" description="Basic and acidic residues" evidence="2">
    <location>
        <begin position="127"/>
        <end position="136"/>
    </location>
</feature>
<proteinExistence type="predicted"/>
<feature type="compositionally biased region" description="Polar residues" evidence="2">
    <location>
        <begin position="147"/>
        <end position="158"/>
    </location>
</feature>
<dbReference type="Proteomes" id="UP001149954">
    <property type="component" value="Unassembled WGS sequence"/>
</dbReference>
<feature type="region of interest" description="Disordered" evidence="2">
    <location>
        <begin position="514"/>
        <end position="624"/>
    </location>
</feature>
<sequence length="2609" mass="287420">MFAKAKEILEKGSSARDEVHQGNFNDAKDVVTQGQNESTGQGGKANEAFDKGSSARDEVKQGLDQGSSARDNVSQGNFNDAKEQANQGNFNSAKENITQGQSTTEATSQGGTGGASNSAAGMNTENLNRENVEESGQKISQGGIGQDNTGTSSIGRTNVEQRDTGNEMQEAVQRQQDSINETNDPESSTFDRRGSVAAGVLEPNYDIRKGPITMPGTFQEKNFHNPSGRETLVQRGAEKKNSPQVIFAGAGSGNKANSSQSKTGKAVGGGDLGDELIEKELHDYEKLSPDIFSEEATGTNLSKPAAGQESFGQYHIDEKHLEQQGSQPILKEGPSGAAGQESVGKYHIDKKHLEQQGSQPILKEGPTGAAGQGSVGKYHIDKKHLEQQGSQPILKEGASGAAGQESVGKYHIDKKHLEQQGSQPILKEGPSEAAAAAAAAAGGYGVSRGATKQTSTTKKQTGKRHSVSETNPARAQYAKGNVASTLGEHDRASGQGKAASNQTNRAGYTYARAVSDQSHTPKVSTSTGQPATSGLRSTTTGQTNSALSNQAGVTDSGALGVPQEGGSGLSRNDNSGFNPGSFVGGGATRQGGAYGPSVDKGTNNENAQASSGAKSSTSKVTPKRIVRQLSGSGYKVTVLQEKVQAVSQKCKTQLGVSSGAISKRSPNVDAFFDAVAAERLRWMPHDGSRLDCSLRWASRLAYAVDALRQSVGAFAPAANDAATLIWGFTILLLESDMDNTDVFESVFGRYGRVAVGIYLLLQYEVAYKSSPELQPDVAAVFADLLEMVCSTTMSCIEGFKSKESDQVIGRNVDTAFVTYAKRFSTHWNCVVDSHTAKIVEESSLIYPSSELGSLRQFLGVQDRPLQFILDSRAHSLAEGSFEWFNNTLYDFTVSSSPVMLISGGPGSGKSALSQWTVERLQESGEHDSWNVIPYTIRDDIPVATLPLRILKGILHQMLDHSVSDKHTQEAILVEVARAAQAAIDGAGDDAVETSLWRGIRAGLSTNIQYMFVVDGIDQIKGGHANAIACFDRISEILSEQNAGSKMIAFTRPLNVKPSFKGVQQFTMHTSQTKTDITAYVNKMLASGANFDTHKSNQLNSAVSAIVARSQGSFSWAEMAVAYAKQQKTLSQAVSSVQGLPQLMPELIDFHSKSLDFSQQGTANVVSWLVAAERPLLVEEIEHLLNVDPKGPSYYSDQPSSSYDILNALSPLVMARDGVVSFAHTCIRDHVIKQAKSSGGQSQLNIKDAHYDLLTRCLSCVQLSVREEVDVSMNKLSIEERNHLFDKYAVLEYTARYWLSHLLSSPLLTDEGEFQFNSSFKKLMPATVLFARLELTCRESQFTRSSVVELYRLASDIRRLVLGDKSLALLESLVLSARVSKLASASHADETCSEAWKLSQELLGQSHSITLACSEMMIQSFSERGSMTSQQEDIVKYLILTDSETTGVEFNQRLKYLGMIVSMYKSRKENQSALFISKQFYQQVLQKYGTNSRQSSETADFLTDHFSTTGSDEMSRDIARTKYDNVVRTMEVTDERRISYTLYMAKMYENQGDIDHAQAVLSSLWAGLNSRDIDSVDMMDKKANVALVYYQFLRRQGQTEESEVIIRELVADLEVTGIHSEEMLQRVHLLRGETREMLMFNLDRSLSILMWHYYKETHQEYSEDSTALALSIAQSMANSVSMENASALSSRDRKLLVELLDVISASAENMTVTTLIMCHNLASIYVREEDWIHGGECVMAVLQHIWPNVEKSKSHQKFSPELAPPVADLALVLAYCHFRRLHLEQATTVYENALGSMITSDKVPVPSVLAVAKAVVEFHETSYQFSKALTLLHTMSNFLATRLGETHEHTIDNMYLEAALATRLELSNESKSIYQRIYKATSDKNAISPAGIDAAIALITLYESEMKWDSALQVYRSLWPTLVVEDNKDNEYTYDHVLIDRMLEKTYMGYMSILTTHKRSDFSERYQVASEYVMTCRHVHGATSQKTLNATLLFAELCETSDSYVDQAISLYKIPLETNEWVDPSQSSKGLDQMTTPLPITLKHKLAQLYVRKHDSTLEARSLYTEEFQLAKKNQGYFSTTTLSWLRELSLAHSRQGTTTSIQQGNAILHAYSTDVLHADSAPATMGDWARRIASIYLECGFIEGGNNLLDELRHRVVYSSEVSDMNLSTRRDAIFVAAFEEVFGRRASYDQIMNEMAREMKTSQAFAKSLSSHDFIPTLVNGHQLYNLQIGQKRVRAANETKDKLYEYFCTNLSATKVADKGVVQQFYQICLREVHSDNYSINILTTTADLVRELCNSSRFQEATILTGVLHSFMHLTDGLNNQESINIATQLCLYLSGHKATKCTNEKTYQAMSIKSKLLLQEIMGASKSMGIEMVDLPFNHLNDIITLLGQYEMFDELEAILTQLWTSRIVQRTWTPDVVVWIGRRLVETRFCSGKVDSAIQLCRDICYNLRQVWGSCDPITMDMTKLLSAMFTASENHKSAAALHEGILYDLLSDSEAEGHASAADTASQHMELMRRAQERMGTGESARRASAHAELYQSLVDRFGVQIEQMKNAGEANGGADFGIWSKPRRFSIDVEDMEEDGQMHHNHLRESSGHPRRISVQAL</sequence>
<feature type="region of interest" description="Disordered" evidence="2">
    <location>
        <begin position="295"/>
        <end position="477"/>
    </location>
</feature>
<name>A0A9W9XT72_9EURO</name>
<keyword evidence="5" id="KW-1185">Reference proteome</keyword>
<reference evidence="4" key="2">
    <citation type="journal article" date="2023" name="IMA Fungus">
        <title>Comparative genomic study of the Penicillium genus elucidates a diverse pangenome and 15 lateral gene transfer events.</title>
        <authorList>
            <person name="Petersen C."/>
            <person name="Sorensen T."/>
            <person name="Nielsen M.R."/>
            <person name="Sondergaard T.E."/>
            <person name="Sorensen J.L."/>
            <person name="Fitzpatrick D.A."/>
            <person name="Frisvad J.C."/>
            <person name="Nielsen K.L."/>
        </authorList>
    </citation>
    <scope>NUCLEOTIDE SEQUENCE</scope>
    <source>
        <strain evidence="4">IBT 29495</strain>
    </source>
</reference>